<dbReference type="InterPro" id="IPR010318">
    <property type="entry name" value="S-Me-THD_N"/>
</dbReference>
<dbReference type="InterPro" id="IPR048350">
    <property type="entry name" value="S-Me-THD-like_C"/>
</dbReference>
<reference evidence="3 4" key="1">
    <citation type="submission" date="2020-03" db="EMBL/GenBank/DDBJ databases">
        <title>Sequencing the genomes of 1000 actinobacteria strains.</title>
        <authorList>
            <person name="Klenk H.-P."/>
        </authorList>
    </citation>
    <scope>NUCLEOTIDE SEQUENCE [LARGE SCALE GENOMIC DNA]</scope>
    <source>
        <strain evidence="3 4">DSM 45490</strain>
    </source>
</reference>
<accession>A0A7X5VHU5</accession>
<name>A0A7X5VHU5_9ACTN</name>
<gene>
    <name evidence="3" type="ORF">BJY22_007226</name>
</gene>
<dbReference type="EMBL" id="JAASRO010000001">
    <property type="protein sequence ID" value="NIK61509.1"/>
    <property type="molecule type" value="Genomic_DNA"/>
</dbReference>
<comment type="caution">
    <text evidence="3">The sequence shown here is derived from an EMBL/GenBank/DDBJ whole genome shotgun (WGS) entry which is preliminary data.</text>
</comment>
<dbReference type="Pfam" id="PF06032">
    <property type="entry name" value="S-Me-THD_N"/>
    <property type="match status" value="1"/>
</dbReference>
<evidence type="ECO:0000313" key="4">
    <source>
        <dbReference type="Proteomes" id="UP000555407"/>
    </source>
</evidence>
<dbReference type="AlphaFoldDB" id="A0A7X5VHU5"/>
<dbReference type="Pfam" id="PF20906">
    <property type="entry name" value="S-Me-THD_C"/>
    <property type="match status" value="1"/>
</dbReference>
<keyword evidence="4" id="KW-1185">Reference proteome</keyword>
<evidence type="ECO:0000259" key="1">
    <source>
        <dbReference type="Pfam" id="PF06032"/>
    </source>
</evidence>
<organism evidence="3 4">
    <name type="scientific">Kribbella shirazensis</name>
    <dbReference type="NCBI Taxonomy" id="1105143"/>
    <lineage>
        <taxon>Bacteria</taxon>
        <taxon>Bacillati</taxon>
        <taxon>Actinomycetota</taxon>
        <taxon>Actinomycetes</taxon>
        <taxon>Propionibacteriales</taxon>
        <taxon>Kribbellaceae</taxon>
        <taxon>Kribbella</taxon>
    </lineage>
</organism>
<sequence>MATDLSDVLPRIRAEHVDALAAGAVLLGSGGGGDVSVGRQLLHRLVRERPVELRPADELAPDTLVIHVCLVGGPDVISERLVDPDDLAVAAQAVVDHLGGQVGAVGVLEIGGLNGLIGVLAAARLAVPVVDGDLMGRAFPLIDQTTLAVDGQAITPMALVSPAGDIVLMTTGSARATQAILTSTAVAMGGAAAVALYPTSAATLARVGIHRSISACIALGTAYLDPRATDVRAMVGLLGGRLLFDGRVDEIRPRRGTELGSVTLADPVSGATARVDHRDEFLAVSCDGLTVAATPDVVVALDPSNRSPLRTDQVRLGQPLVLFSLPSLHPWPAEAAPIVGPARFGLDLEPTT</sequence>
<dbReference type="RefSeq" id="WP_167216056.1">
    <property type="nucleotide sequence ID" value="NZ_JAASRO010000001.1"/>
</dbReference>
<dbReference type="Proteomes" id="UP000555407">
    <property type="component" value="Unassembled WGS sequence"/>
</dbReference>
<dbReference type="SUPFAM" id="SSF160991">
    <property type="entry name" value="CV3147-like"/>
    <property type="match status" value="1"/>
</dbReference>
<evidence type="ECO:0000259" key="2">
    <source>
        <dbReference type="Pfam" id="PF20906"/>
    </source>
</evidence>
<protein>
    <recommendedName>
        <fullName evidence="5">DUF917 domain-containing protein</fullName>
    </recommendedName>
</protein>
<evidence type="ECO:0000313" key="3">
    <source>
        <dbReference type="EMBL" id="NIK61509.1"/>
    </source>
</evidence>
<feature type="domain" description="S-Me-THD-like C-terminal" evidence="2">
    <location>
        <begin position="177"/>
        <end position="349"/>
    </location>
</feature>
<feature type="domain" description="S-Me-THD N-terminal" evidence="1">
    <location>
        <begin position="16"/>
        <end position="170"/>
    </location>
</feature>
<proteinExistence type="predicted"/>
<evidence type="ECO:0008006" key="5">
    <source>
        <dbReference type="Google" id="ProtNLM"/>
    </source>
</evidence>
<dbReference type="Gene3D" id="3.40.1610.10">
    <property type="entry name" value="CV3147-like domain"/>
    <property type="match status" value="1"/>
</dbReference>
<dbReference type="InterPro" id="IPR027479">
    <property type="entry name" value="S-Me-THD_N_sf"/>
</dbReference>